<gene>
    <name evidence="1" type="ORF">Ctaglu_46670</name>
</gene>
<keyword evidence="2" id="KW-1185">Reference proteome</keyword>
<accession>A0A401UU67</accession>
<dbReference type="AlphaFoldDB" id="A0A401UU67"/>
<dbReference type="RefSeq" id="WP_125006233.1">
    <property type="nucleotide sequence ID" value="NZ_BHYK01000053.1"/>
</dbReference>
<reference evidence="1 2" key="1">
    <citation type="submission" date="2018-11" db="EMBL/GenBank/DDBJ databases">
        <title>Genome sequencing and assembly of Clostridium tagluense strain A121.</title>
        <authorList>
            <person name="Murakami T."/>
            <person name="Segawa T."/>
            <person name="Shcherbakova V.A."/>
            <person name="Mori H."/>
            <person name="Yoshimura Y."/>
        </authorList>
    </citation>
    <scope>NUCLEOTIDE SEQUENCE [LARGE SCALE GENOMIC DNA]</scope>
    <source>
        <strain evidence="1 2">A121</strain>
    </source>
</reference>
<proteinExistence type="predicted"/>
<organism evidence="1 2">
    <name type="scientific">Clostridium tagluense</name>
    <dbReference type="NCBI Taxonomy" id="360422"/>
    <lineage>
        <taxon>Bacteria</taxon>
        <taxon>Bacillati</taxon>
        <taxon>Bacillota</taxon>
        <taxon>Clostridia</taxon>
        <taxon>Eubacteriales</taxon>
        <taxon>Clostridiaceae</taxon>
        <taxon>Clostridium</taxon>
    </lineage>
</organism>
<evidence type="ECO:0000313" key="1">
    <source>
        <dbReference type="EMBL" id="GCD13044.1"/>
    </source>
</evidence>
<name>A0A401UU67_9CLOT</name>
<sequence length="67" mass="7795">MNRPEPSLIEAKDGWIVTDGWIRDAHFRVLKQPSEKALKYLDEFFLDNYIESKKQGNENTKGGQVIE</sequence>
<dbReference type="Proteomes" id="UP000287872">
    <property type="component" value="Unassembled WGS sequence"/>
</dbReference>
<comment type="caution">
    <text evidence="1">The sequence shown here is derived from an EMBL/GenBank/DDBJ whole genome shotgun (WGS) entry which is preliminary data.</text>
</comment>
<dbReference type="EMBL" id="BHYK01000053">
    <property type="protein sequence ID" value="GCD13044.1"/>
    <property type="molecule type" value="Genomic_DNA"/>
</dbReference>
<evidence type="ECO:0000313" key="2">
    <source>
        <dbReference type="Proteomes" id="UP000287872"/>
    </source>
</evidence>
<protein>
    <submittedName>
        <fullName evidence="1">Uncharacterized protein</fullName>
    </submittedName>
</protein>